<dbReference type="InterPro" id="IPR003477">
    <property type="entry name" value="PemK-like"/>
</dbReference>
<reference evidence="1 2" key="1">
    <citation type="submission" date="2018-12" db="EMBL/GenBank/DDBJ databases">
        <title>Complete genome sequence of Haloplanus rallus MBLA0036.</title>
        <authorList>
            <person name="Nam Y.-d."/>
            <person name="Kang J."/>
            <person name="Chung W.-H."/>
            <person name="Park Y.S."/>
        </authorList>
    </citation>
    <scope>NUCLEOTIDE SEQUENCE [LARGE SCALE GENOMIC DNA]</scope>
    <source>
        <strain evidence="1 2">MBLA0036</strain>
    </source>
</reference>
<gene>
    <name evidence="1" type="ORF">EI982_08565</name>
</gene>
<keyword evidence="2" id="KW-1185">Reference proteome</keyword>
<evidence type="ECO:0008006" key="3">
    <source>
        <dbReference type="Google" id="ProtNLM"/>
    </source>
</evidence>
<dbReference type="Gene3D" id="2.30.30.110">
    <property type="match status" value="1"/>
</dbReference>
<sequence>MAYAQGAIVIADGPFGNNPKRPYLILSNDHVPFHGHEYVAAVITTTARTEAVELTANRLERGRLPRTSYVSPWSVLTLKHWMITKQPAEATDATVDEVRQELDTYLQTG</sequence>
<dbReference type="AlphaFoldDB" id="A0A6B9FEI8"/>
<evidence type="ECO:0000313" key="2">
    <source>
        <dbReference type="Proteomes" id="UP000428325"/>
    </source>
</evidence>
<organism evidence="1 2">
    <name type="scientific">Haloplanus rallus</name>
    <dbReference type="NCBI Taxonomy" id="1816183"/>
    <lineage>
        <taxon>Archaea</taxon>
        <taxon>Methanobacteriati</taxon>
        <taxon>Methanobacteriota</taxon>
        <taxon>Stenosarchaea group</taxon>
        <taxon>Halobacteria</taxon>
        <taxon>Halobacteriales</taxon>
        <taxon>Haloferacaceae</taxon>
        <taxon>Haloplanus</taxon>
    </lineage>
</organism>
<dbReference type="GeneID" id="96090487"/>
<dbReference type="KEGG" id="hra:EI982_08565"/>
<dbReference type="GO" id="GO:0003677">
    <property type="term" value="F:DNA binding"/>
    <property type="evidence" value="ECO:0007669"/>
    <property type="project" value="InterPro"/>
</dbReference>
<dbReference type="InterPro" id="IPR011067">
    <property type="entry name" value="Plasmid_toxin/cell-grow_inhib"/>
</dbReference>
<evidence type="ECO:0000313" key="1">
    <source>
        <dbReference type="EMBL" id="QGX94839.1"/>
    </source>
</evidence>
<accession>A0A6B9FEI8</accession>
<dbReference type="RefSeq" id="WP_157689298.1">
    <property type="nucleotide sequence ID" value="NZ_CP034345.1"/>
</dbReference>
<proteinExistence type="predicted"/>
<dbReference type="EMBL" id="CP034345">
    <property type="protein sequence ID" value="QGX94839.1"/>
    <property type="molecule type" value="Genomic_DNA"/>
</dbReference>
<dbReference type="OrthoDB" id="315488at2157"/>
<protein>
    <recommendedName>
        <fullName evidence="3">Type II toxin-antitoxin system PemK/MazF family toxin</fullName>
    </recommendedName>
</protein>
<dbReference type="Pfam" id="PF02452">
    <property type="entry name" value="PemK_toxin"/>
    <property type="match status" value="1"/>
</dbReference>
<name>A0A6B9FEI8_9EURY</name>
<dbReference type="Proteomes" id="UP000428325">
    <property type="component" value="Chromosome"/>
</dbReference>
<dbReference type="SUPFAM" id="SSF50118">
    <property type="entry name" value="Cell growth inhibitor/plasmid maintenance toxic component"/>
    <property type="match status" value="1"/>
</dbReference>